<proteinExistence type="predicted"/>
<accession>A0ABU3FCN5</accession>
<evidence type="ECO:0000313" key="3">
    <source>
        <dbReference type="Proteomes" id="UP001181046"/>
    </source>
</evidence>
<evidence type="ECO:0008006" key="4">
    <source>
        <dbReference type="Google" id="ProtNLM"/>
    </source>
</evidence>
<organism evidence="2 3">
    <name type="scientific">Enterococcus xiangfangensis</name>
    <dbReference type="NCBI Taxonomy" id="1296537"/>
    <lineage>
        <taxon>Bacteria</taxon>
        <taxon>Bacillati</taxon>
        <taxon>Bacillota</taxon>
        <taxon>Bacilli</taxon>
        <taxon>Lactobacillales</taxon>
        <taxon>Enterococcaceae</taxon>
        <taxon>Enterococcus</taxon>
    </lineage>
</organism>
<feature type="chain" id="PRO_5046746482" description="Lipoprotein" evidence="1">
    <location>
        <begin position="19"/>
        <end position="369"/>
    </location>
</feature>
<evidence type="ECO:0000256" key="1">
    <source>
        <dbReference type="SAM" id="SignalP"/>
    </source>
</evidence>
<keyword evidence="3" id="KW-1185">Reference proteome</keyword>
<dbReference type="PROSITE" id="PS51257">
    <property type="entry name" value="PROKAR_LIPOPROTEIN"/>
    <property type="match status" value="1"/>
</dbReference>
<gene>
    <name evidence="2" type="ORF">P7H27_11760</name>
</gene>
<dbReference type="EMBL" id="JARQAJ010000008">
    <property type="protein sequence ID" value="MDT2760438.1"/>
    <property type="molecule type" value="Genomic_DNA"/>
</dbReference>
<sequence length="369" mass="41680">MKKLKVVMVAVLAVILFAGCKKETQKEFTAELAEQNKMNAGEYSVALNNVAIKAKDTDAPTRASMEMAAKMISGTKISGDYLKDSKKEQLEMTIDFDLLGQKIPVEFFMDEKKQDVYMNTVILTEIMDIAKEFDAEIPIEAKDLERLEGKYIHITEKDMEESDVGDTTADSISGNLDTEIFSEYLDTLAPESFEKKEETIKRTFTKKDIRGFIKYVEENGNKDEKKTAKELEKNLGQLTKYEQTTTLNTKKNTQKTTLKLAAKNEDVTISADLTLNNQAKESKKKITLPKAAETVSVKELEEIFASAQEQSELVSEEDFNDLLDVIRSGQAQLTQSEIDQIKETYKPYLTDEQYKQLEEALEQSGQLSA</sequence>
<keyword evidence="1" id="KW-0732">Signal</keyword>
<dbReference type="RefSeq" id="WP_311830399.1">
    <property type="nucleotide sequence ID" value="NZ_JARQAJ010000008.1"/>
</dbReference>
<evidence type="ECO:0000313" key="2">
    <source>
        <dbReference type="EMBL" id="MDT2760438.1"/>
    </source>
</evidence>
<reference evidence="2" key="1">
    <citation type="submission" date="2023-03" db="EMBL/GenBank/DDBJ databases">
        <authorList>
            <person name="Shen W."/>
            <person name="Cai J."/>
        </authorList>
    </citation>
    <scope>NUCLEOTIDE SEQUENCE</scope>
    <source>
        <strain evidence="2">P66-3</strain>
    </source>
</reference>
<comment type="caution">
    <text evidence="2">The sequence shown here is derived from an EMBL/GenBank/DDBJ whole genome shotgun (WGS) entry which is preliminary data.</text>
</comment>
<dbReference type="Proteomes" id="UP001181046">
    <property type="component" value="Unassembled WGS sequence"/>
</dbReference>
<name>A0ABU3FCN5_9ENTE</name>
<feature type="signal peptide" evidence="1">
    <location>
        <begin position="1"/>
        <end position="18"/>
    </location>
</feature>
<protein>
    <recommendedName>
        <fullName evidence="4">Lipoprotein</fullName>
    </recommendedName>
</protein>